<sequence length="430" mass="46162">MIASNTARLVLTRYSLLPVNIATGILIARVLGPAALGMYTLMLWLPSVLAGPLSLGLGNANLYFAAREPALTRPLVANSVLVSILGSALVLGLVLAALRTFPSFVPAGLGTLEIMVPLMDLPLRILNMYGANIFNALKQHAVYRRCEVIQTFAYATAAFAAVFVLDMTLWGFVLSQIIATAATSIYILTILSRNGHFSFRPDLGLLRKSITYGAKIQLGSILRVGGQKADEILLFHFSGASALGILTLGRNLANRIRVVPVSLGTILVPELAQSGNAPQDLVTSAIRRLLVLMSVIVAAAILLAELLVPLIYGSEFRDAVTPLQILLLALIPLSVQRMLVMYLVATGRASQFVQMATLGFLVILTLDLVLIPVIGIYGAVISALFGALAEMLFALRIFTRLTGSRSTEILRPRRTDASALWKSAMSLVSR</sequence>
<feature type="transmembrane region" description="Helical" evidence="6">
    <location>
        <begin position="43"/>
        <end position="64"/>
    </location>
</feature>
<evidence type="ECO:0000256" key="1">
    <source>
        <dbReference type="ARBA" id="ARBA00004651"/>
    </source>
</evidence>
<feature type="transmembrane region" description="Helical" evidence="6">
    <location>
        <begin position="352"/>
        <end position="370"/>
    </location>
</feature>
<evidence type="ECO:0000256" key="6">
    <source>
        <dbReference type="SAM" id="Phobius"/>
    </source>
</evidence>
<feature type="transmembrane region" description="Helical" evidence="6">
    <location>
        <begin position="12"/>
        <end position="31"/>
    </location>
</feature>
<organism evidence="7 8">
    <name type="scientific">Sulfurifustis variabilis</name>
    <dbReference type="NCBI Taxonomy" id="1675686"/>
    <lineage>
        <taxon>Bacteria</taxon>
        <taxon>Pseudomonadati</taxon>
        <taxon>Pseudomonadota</taxon>
        <taxon>Gammaproteobacteria</taxon>
        <taxon>Acidiferrobacterales</taxon>
        <taxon>Acidiferrobacteraceae</taxon>
        <taxon>Sulfurifustis</taxon>
    </lineage>
</organism>
<feature type="transmembrane region" description="Helical" evidence="6">
    <location>
        <begin position="104"/>
        <end position="126"/>
    </location>
</feature>
<dbReference type="InterPro" id="IPR050833">
    <property type="entry name" value="Poly_Biosynth_Transport"/>
</dbReference>
<dbReference type="EMBL" id="AP014936">
    <property type="protein sequence ID" value="BAU48033.1"/>
    <property type="molecule type" value="Genomic_DNA"/>
</dbReference>
<feature type="transmembrane region" description="Helical" evidence="6">
    <location>
        <begin position="324"/>
        <end position="345"/>
    </location>
</feature>
<keyword evidence="5 6" id="KW-0472">Membrane</keyword>
<evidence type="ECO:0000256" key="3">
    <source>
        <dbReference type="ARBA" id="ARBA00022692"/>
    </source>
</evidence>
<evidence type="ECO:0000256" key="5">
    <source>
        <dbReference type="ARBA" id="ARBA00023136"/>
    </source>
</evidence>
<evidence type="ECO:0000256" key="4">
    <source>
        <dbReference type="ARBA" id="ARBA00022989"/>
    </source>
</evidence>
<evidence type="ECO:0000313" key="8">
    <source>
        <dbReference type="Proteomes" id="UP000218899"/>
    </source>
</evidence>
<comment type="subcellular location">
    <subcellularLocation>
        <location evidence="1">Cell membrane</location>
        <topology evidence="1">Multi-pass membrane protein</topology>
    </subcellularLocation>
</comment>
<accession>A0A1B4V3A7</accession>
<dbReference type="Proteomes" id="UP000218899">
    <property type="component" value="Chromosome"/>
</dbReference>
<feature type="transmembrane region" description="Helical" evidence="6">
    <location>
        <begin position="376"/>
        <end position="395"/>
    </location>
</feature>
<feature type="transmembrane region" description="Helical" evidence="6">
    <location>
        <begin position="76"/>
        <end position="98"/>
    </location>
</feature>
<keyword evidence="8" id="KW-1185">Reference proteome</keyword>
<dbReference type="PANTHER" id="PTHR30250">
    <property type="entry name" value="PST FAMILY PREDICTED COLANIC ACID TRANSPORTER"/>
    <property type="match status" value="1"/>
</dbReference>
<protein>
    <submittedName>
        <fullName evidence="7">Uncharacterized protein</fullName>
    </submittedName>
</protein>
<proteinExistence type="predicted"/>
<gene>
    <name evidence="7" type="ORF">SVA_1471</name>
</gene>
<reference evidence="7 8" key="1">
    <citation type="submission" date="2015-08" db="EMBL/GenBank/DDBJ databases">
        <title>Complete genome sequence of Sulfurifustis variabilis.</title>
        <authorList>
            <person name="Miura A."/>
            <person name="Kojima H."/>
            <person name="Fukui M."/>
        </authorList>
    </citation>
    <scope>NUCLEOTIDE SEQUENCE [LARGE SCALE GENOMIC DNA]</scope>
    <source>
        <strain evidence="8">skN76</strain>
    </source>
</reference>
<dbReference type="KEGG" id="sva:SVA_1471"/>
<feature type="transmembrane region" description="Helical" evidence="6">
    <location>
        <begin position="147"/>
        <end position="165"/>
    </location>
</feature>
<dbReference type="RefSeq" id="WP_096460585.1">
    <property type="nucleotide sequence ID" value="NZ_AP014936.1"/>
</dbReference>
<dbReference type="AlphaFoldDB" id="A0A1B4V3A7"/>
<evidence type="ECO:0000256" key="2">
    <source>
        <dbReference type="ARBA" id="ARBA00022475"/>
    </source>
</evidence>
<evidence type="ECO:0000313" key="7">
    <source>
        <dbReference type="EMBL" id="BAU48033.1"/>
    </source>
</evidence>
<name>A0A1B4V3A7_9GAMM</name>
<keyword evidence="4 6" id="KW-1133">Transmembrane helix</keyword>
<dbReference type="GO" id="GO:0005886">
    <property type="term" value="C:plasma membrane"/>
    <property type="evidence" value="ECO:0007669"/>
    <property type="project" value="UniProtKB-SubCell"/>
</dbReference>
<keyword evidence="3 6" id="KW-0812">Transmembrane</keyword>
<dbReference type="OrthoDB" id="103403at2"/>
<keyword evidence="2" id="KW-1003">Cell membrane</keyword>
<dbReference type="PANTHER" id="PTHR30250:SF11">
    <property type="entry name" value="O-ANTIGEN TRANSPORTER-RELATED"/>
    <property type="match status" value="1"/>
</dbReference>
<feature type="transmembrane region" description="Helical" evidence="6">
    <location>
        <begin position="289"/>
        <end position="312"/>
    </location>
</feature>
<feature type="transmembrane region" description="Helical" evidence="6">
    <location>
        <begin position="171"/>
        <end position="191"/>
    </location>
</feature>